<comment type="pathway">
    <text evidence="2 7">Cofactor biosynthesis; molybdopterin biosynthesis.</text>
</comment>
<dbReference type="Gene3D" id="2.170.190.11">
    <property type="entry name" value="Molybdopterin biosynthesis moea protein, domain 3"/>
    <property type="match status" value="1"/>
</dbReference>
<dbReference type="InterPro" id="IPR038987">
    <property type="entry name" value="MoeA-like"/>
</dbReference>
<keyword evidence="4 7" id="KW-0500">Molybdenum</keyword>
<dbReference type="Proteomes" id="UP000831786">
    <property type="component" value="Chromosome"/>
</dbReference>
<reference evidence="9 10" key="1">
    <citation type="submission" date="2022-04" db="EMBL/GenBank/DDBJ databases">
        <title>Leucobacter sp. isolated from rhizosphere of garlic.</title>
        <authorList>
            <person name="Won M."/>
            <person name="Lee C.-M."/>
            <person name="Woen H.-Y."/>
            <person name="Kwon S.-W."/>
        </authorList>
    </citation>
    <scope>NUCLEOTIDE SEQUENCE [LARGE SCALE GENOMIC DNA]</scope>
    <source>
        <strain evidence="9 10">H21R-40</strain>
    </source>
</reference>
<comment type="similarity">
    <text evidence="3 7">Belongs to the MoeA family.</text>
</comment>
<accession>A0ABY4FPJ7</accession>
<dbReference type="NCBIfam" id="NF045515">
    <property type="entry name" value="Glp_gephyrin"/>
    <property type="match status" value="1"/>
</dbReference>
<evidence type="ECO:0000256" key="1">
    <source>
        <dbReference type="ARBA" id="ARBA00002901"/>
    </source>
</evidence>
<evidence type="ECO:0000259" key="8">
    <source>
        <dbReference type="SMART" id="SM00852"/>
    </source>
</evidence>
<dbReference type="Gene3D" id="3.40.980.10">
    <property type="entry name" value="MoaB/Mog-like domain"/>
    <property type="match status" value="1"/>
</dbReference>
<evidence type="ECO:0000313" key="10">
    <source>
        <dbReference type="Proteomes" id="UP000831786"/>
    </source>
</evidence>
<comment type="catalytic activity">
    <reaction evidence="6">
        <text>adenylyl-molybdopterin + molybdate = Mo-molybdopterin + AMP + H(+)</text>
        <dbReference type="Rhea" id="RHEA:35047"/>
        <dbReference type="ChEBI" id="CHEBI:15378"/>
        <dbReference type="ChEBI" id="CHEBI:36264"/>
        <dbReference type="ChEBI" id="CHEBI:62727"/>
        <dbReference type="ChEBI" id="CHEBI:71302"/>
        <dbReference type="ChEBI" id="CHEBI:456215"/>
        <dbReference type="EC" id="2.10.1.1"/>
    </reaction>
</comment>
<dbReference type="Pfam" id="PF00994">
    <property type="entry name" value="MoCF_biosynth"/>
    <property type="match status" value="1"/>
</dbReference>
<dbReference type="CDD" id="cd00887">
    <property type="entry name" value="MoeA"/>
    <property type="match status" value="1"/>
</dbReference>
<keyword evidence="7" id="KW-0808">Transferase</keyword>
<dbReference type="Gene3D" id="2.40.340.10">
    <property type="entry name" value="MoeA, C-terminal, domain IV"/>
    <property type="match status" value="1"/>
</dbReference>
<dbReference type="NCBIfam" id="TIGR00177">
    <property type="entry name" value="molyb_syn"/>
    <property type="match status" value="1"/>
</dbReference>
<keyword evidence="7" id="KW-0460">Magnesium</keyword>
<dbReference type="InterPro" id="IPR001453">
    <property type="entry name" value="MoaB/Mog_dom"/>
</dbReference>
<dbReference type="InterPro" id="IPR005110">
    <property type="entry name" value="MoeA_linker/N"/>
</dbReference>
<dbReference type="InterPro" id="IPR036425">
    <property type="entry name" value="MoaB/Mog-like_dom_sf"/>
</dbReference>
<comment type="function">
    <text evidence="1 7">Catalyzes the insertion of molybdate into adenylated molybdopterin with the concomitant release of AMP.</text>
</comment>
<dbReference type="SUPFAM" id="SSF53218">
    <property type="entry name" value="Molybdenum cofactor biosynthesis proteins"/>
    <property type="match status" value="1"/>
</dbReference>
<dbReference type="InterPro" id="IPR036688">
    <property type="entry name" value="MoeA_C_domain_IV_sf"/>
</dbReference>
<dbReference type="Gene3D" id="3.90.105.10">
    <property type="entry name" value="Molybdopterin biosynthesis moea protein, domain 2"/>
    <property type="match status" value="1"/>
</dbReference>
<evidence type="ECO:0000256" key="7">
    <source>
        <dbReference type="RuleBase" id="RU365090"/>
    </source>
</evidence>
<dbReference type="SUPFAM" id="SSF63882">
    <property type="entry name" value="MoeA N-terminal region -like"/>
    <property type="match status" value="1"/>
</dbReference>
<keyword evidence="10" id="KW-1185">Reference proteome</keyword>
<keyword evidence="7" id="KW-0479">Metal-binding</keyword>
<proteinExistence type="inferred from homology"/>
<keyword evidence="5 7" id="KW-0501">Molybdenum cofactor biosynthesis</keyword>
<sequence length="443" mass="44971">MGGHGGAGGRGDGAGRVERVSAEAHLARVLAETPPLPAAEAPLREAGGRVLAEDARARNDLPLWDNSAMDGYALRAGDAAGASEAGPVRLRIVGEIAAGSAEDPPIPAGSAVRIMTGAPLPGDADAVVPVERTRGDAPPGPVAEPGAGDASIGRWAEEEVSLFSPVDAGANVRRRGEDARVGAVLARAGDRLGARRIAALAAAGVDVVRVRPAPRVAVIATGAELRAPGEPLARGEIPESNSLLITALLAEQGLPAADVRVGGDDVAALRARLAELGRRVDVVITTGGVGPGRHDVVRLALADEPGVRAVSVAVKPGQPQCTGRLRGGARIFALPGNPVSAAVSFELFVRPALLRMQGAEATDRMRLPAVAETGWRGAPGRLQVLPVRVRREPQGLVCRPAVDPRGVSHAVGGHGSANGYALVAPERGDVAAGEGVDVILLEA</sequence>
<evidence type="ECO:0000256" key="6">
    <source>
        <dbReference type="ARBA" id="ARBA00047317"/>
    </source>
</evidence>
<dbReference type="Pfam" id="PF03454">
    <property type="entry name" value="MoeA_C"/>
    <property type="match status" value="1"/>
</dbReference>
<evidence type="ECO:0000256" key="3">
    <source>
        <dbReference type="ARBA" id="ARBA00010763"/>
    </source>
</evidence>
<evidence type="ECO:0000256" key="2">
    <source>
        <dbReference type="ARBA" id="ARBA00005046"/>
    </source>
</evidence>
<dbReference type="EC" id="2.10.1.1" evidence="7"/>
<dbReference type="EMBL" id="CP095045">
    <property type="protein sequence ID" value="UOQ58161.1"/>
    <property type="molecule type" value="Genomic_DNA"/>
</dbReference>
<evidence type="ECO:0000313" key="9">
    <source>
        <dbReference type="EMBL" id="UOQ58161.1"/>
    </source>
</evidence>
<dbReference type="PANTHER" id="PTHR10192">
    <property type="entry name" value="MOLYBDOPTERIN BIOSYNTHESIS PROTEIN"/>
    <property type="match status" value="1"/>
</dbReference>
<dbReference type="SMART" id="SM00852">
    <property type="entry name" value="MoCF_biosynth"/>
    <property type="match status" value="1"/>
</dbReference>
<dbReference type="InterPro" id="IPR036135">
    <property type="entry name" value="MoeA_linker/N_sf"/>
</dbReference>
<dbReference type="PANTHER" id="PTHR10192:SF5">
    <property type="entry name" value="GEPHYRIN"/>
    <property type="match status" value="1"/>
</dbReference>
<dbReference type="InterPro" id="IPR005111">
    <property type="entry name" value="MoeA_C_domain_IV"/>
</dbReference>
<comment type="cofactor">
    <cofactor evidence="7">
        <name>Mg(2+)</name>
        <dbReference type="ChEBI" id="CHEBI:18420"/>
    </cofactor>
</comment>
<name>A0ABY4FPJ7_9MICO</name>
<dbReference type="RefSeq" id="WP_244729170.1">
    <property type="nucleotide sequence ID" value="NZ_CP095045.1"/>
</dbReference>
<organism evidence="9 10">
    <name type="scientific">Leucobacter allii</name>
    <dbReference type="NCBI Taxonomy" id="2932247"/>
    <lineage>
        <taxon>Bacteria</taxon>
        <taxon>Bacillati</taxon>
        <taxon>Actinomycetota</taxon>
        <taxon>Actinomycetes</taxon>
        <taxon>Micrococcales</taxon>
        <taxon>Microbacteriaceae</taxon>
        <taxon>Leucobacter</taxon>
    </lineage>
</organism>
<feature type="domain" description="MoaB/Mog" evidence="8">
    <location>
        <begin position="217"/>
        <end position="355"/>
    </location>
</feature>
<protein>
    <recommendedName>
        <fullName evidence="7">Molybdopterin molybdenumtransferase</fullName>
        <ecNumber evidence="7">2.10.1.1</ecNumber>
    </recommendedName>
</protein>
<dbReference type="Pfam" id="PF03453">
    <property type="entry name" value="MoeA_N"/>
    <property type="match status" value="1"/>
</dbReference>
<evidence type="ECO:0000256" key="4">
    <source>
        <dbReference type="ARBA" id="ARBA00022505"/>
    </source>
</evidence>
<evidence type="ECO:0000256" key="5">
    <source>
        <dbReference type="ARBA" id="ARBA00023150"/>
    </source>
</evidence>
<dbReference type="SUPFAM" id="SSF63867">
    <property type="entry name" value="MoeA C-terminal domain-like"/>
    <property type="match status" value="1"/>
</dbReference>
<gene>
    <name evidence="9" type="ORF">MUN78_04765</name>
</gene>